<dbReference type="Gene3D" id="3.20.20.70">
    <property type="entry name" value="Aldolase class I"/>
    <property type="match status" value="1"/>
</dbReference>
<dbReference type="AlphaFoldDB" id="A0A832Z027"/>
<dbReference type="GO" id="GO:0004590">
    <property type="term" value="F:orotidine-5'-phosphate decarboxylase activity"/>
    <property type="evidence" value="ECO:0007669"/>
    <property type="project" value="InterPro"/>
</dbReference>
<feature type="non-terminal residue" evidence="3">
    <location>
        <position position="1"/>
    </location>
</feature>
<evidence type="ECO:0000313" key="3">
    <source>
        <dbReference type="EMBL" id="HIP57287.1"/>
    </source>
</evidence>
<dbReference type="Proteomes" id="UP000605805">
    <property type="component" value="Unassembled WGS sequence"/>
</dbReference>
<dbReference type="InterPro" id="IPR001754">
    <property type="entry name" value="OMPdeCOase_dom"/>
</dbReference>
<sequence length="128" mass="13570">GVSEDDVIREASEVCKRLGVALIVDLIHVKNPVTRASNLAELGIEAVLVHVGVDVQRRRGISVKELLSEIKEIASMGLLVAVAGGIKPEEVDTFIDAGARIVIIGSAIVKSTDPINATRVALTKMRGH</sequence>
<evidence type="ECO:0000256" key="1">
    <source>
        <dbReference type="ARBA" id="ARBA00023239"/>
    </source>
</evidence>
<comment type="caution">
    <text evidence="3">The sequence shown here is derived from an EMBL/GenBank/DDBJ whole genome shotgun (WGS) entry which is preliminary data.</text>
</comment>
<evidence type="ECO:0000259" key="2">
    <source>
        <dbReference type="Pfam" id="PF00215"/>
    </source>
</evidence>
<dbReference type="InterPro" id="IPR013785">
    <property type="entry name" value="Aldolase_TIM"/>
</dbReference>
<gene>
    <name evidence="3" type="ORF">EYH02_04380</name>
</gene>
<protein>
    <submittedName>
        <fullName evidence="3">Orotidine 5-phosphate decarboxylase</fullName>
    </submittedName>
</protein>
<dbReference type="PANTHER" id="PTHR35039:SF3">
    <property type="entry name" value="3-KETO-L-GULONATE-6-PHOSPHATE DECARBOXYLASE SGBH-RELATED"/>
    <property type="match status" value="1"/>
</dbReference>
<dbReference type="GO" id="GO:0033982">
    <property type="term" value="F:3-dehydro-L-gulonate-6-phosphate decarboxylase activity"/>
    <property type="evidence" value="ECO:0007669"/>
    <property type="project" value="TreeGrafter"/>
</dbReference>
<dbReference type="SUPFAM" id="SSF51366">
    <property type="entry name" value="Ribulose-phoshate binding barrel"/>
    <property type="match status" value="1"/>
</dbReference>
<feature type="domain" description="Orotidine 5'-phosphate decarboxylase" evidence="2">
    <location>
        <begin position="2"/>
        <end position="119"/>
    </location>
</feature>
<dbReference type="GO" id="GO:0019854">
    <property type="term" value="P:L-ascorbic acid catabolic process"/>
    <property type="evidence" value="ECO:0007669"/>
    <property type="project" value="TreeGrafter"/>
</dbReference>
<dbReference type="GO" id="GO:0006207">
    <property type="term" value="P:'de novo' pyrimidine nucleobase biosynthetic process"/>
    <property type="evidence" value="ECO:0007669"/>
    <property type="project" value="InterPro"/>
</dbReference>
<dbReference type="InterPro" id="IPR011060">
    <property type="entry name" value="RibuloseP-bd_barrel"/>
</dbReference>
<organism evidence="3 4">
    <name type="scientific">Ignisphaera aggregans</name>
    <dbReference type="NCBI Taxonomy" id="334771"/>
    <lineage>
        <taxon>Archaea</taxon>
        <taxon>Thermoproteota</taxon>
        <taxon>Thermoprotei</taxon>
        <taxon>Desulfurococcales</taxon>
        <taxon>Desulfurococcaceae</taxon>
        <taxon>Ignisphaera</taxon>
    </lineage>
</organism>
<evidence type="ECO:0000313" key="4">
    <source>
        <dbReference type="Proteomes" id="UP000605805"/>
    </source>
</evidence>
<name>A0A832Z027_9CREN</name>
<dbReference type="Pfam" id="PF00215">
    <property type="entry name" value="OMPdecase"/>
    <property type="match status" value="1"/>
</dbReference>
<keyword evidence="1" id="KW-0456">Lyase</keyword>
<accession>A0A832Z027</accession>
<dbReference type="EMBL" id="DQTV01000079">
    <property type="protein sequence ID" value="HIP57287.1"/>
    <property type="molecule type" value="Genomic_DNA"/>
</dbReference>
<dbReference type="PANTHER" id="PTHR35039">
    <property type="entry name" value="3-KETO-L-GULONATE-6-PHOSPHATE DECARBOXYLASE SGBH-RELATED"/>
    <property type="match status" value="1"/>
</dbReference>
<proteinExistence type="predicted"/>
<reference evidence="3" key="1">
    <citation type="journal article" date="2020" name="ISME J.">
        <title>Gammaproteobacteria mediating utilization of methyl-, sulfur- and petroleum organic compounds in deep ocean hydrothermal plumes.</title>
        <authorList>
            <person name="Zhou Z."/>
            <person name="Liu Y."/>
            <person name="Pan J."/>
            <person name="Cron B.R."/>
            <person name="Toner B.M."/>
            <person name="Anantharaman K."/>
            <person name="Breier J.A."/>
            <person name="Dick G.J."/>
            <person name="Li M."/>
        </authorList>
    </citation>
    <scope>NUCLEOTIDE SEQUENCE</scope>
    <source>
        <strain evidence="3">SZUA-1435</strain>
    </source>
</reference>